<keyword evidence="2" id="KW-0285">Flavoprotein</keyword>
<evidence type="ECO:0000259" key="5">
    <source>
        <dbReference type="Pfam" id="PF01266"/>
    </source>
</evidence>
<reference evidence="6" key="1">
    <citation type="journal article" date="2011" name="J. Biol. Chem.">
        <title>Identification and Characterization of the Pyridomycin Biosynthetic Gene Cluster of Streptomyces pyridomyceticus NRRL B-2517.</title>
        <authorList>
            <person name="Huang T."/>
            <person name="Wang Y."/>
            <person name="Yin J."/>
            <person name="Du Y."/>
            <person name="Tao M."/>
            <person name="Xu J."/>
            <person name="Chen W."/>
            <person name="Lin S."/>
            <person name="Deng Z."/>
        </authorList>
    </citation>
    <scope>NUCLEOTIDE SEQUENCE</scope>
    <source>
        <strain evidence="6">NRRL B-2517</strain>
    </source>
</reference>
<comment type="cofactor">
    <cofactor evidence="1">
        <name>FAD</name>
        <dbReference type="ChEBI" id="CHEBI:57692"/>
    </cofactor>
</comment>
<dbReference type="InterPro" id="IPR045170">
    <property type="entry name" value="MTOX"/>
</dbReference>
<feature type="domain" description="FAD dependent oxidoreductase" evidence="5">
    <location>
        <begin position="9"/>
        <end position="361"/>
    </location>
</feature>
<dbReference type="Gene3D" id="3.30.9.10">
    <property type="entry name" value="D-Amino Acid Oxidase, subunit A, domain 2"/>
    <property type="match status" value="1"/>
</dbReference>
<dbReference type="SUPFAM" id="SSF54373">
    <property type="entry name" value="FAD-linked reductases, C-terminal domain"/>
    <property type="match status" value="1"/>
</dbReference>
<name>F6K7G5_9ACTN</name>
<dbReference type="RefSeq" id="WP_030058596.1">
    <property type="nucleotide sequence ID" value="NZ_JOAY01000020.1"/>
</dbReference>
<keyword evidence="4" id="KW-0560">Oxidoreductase</keyword>
<organism evidence="6">
    <name type="scientific">Streptomyces pyridomyceticus</name>
    <dbReference type="NCBI Taxonomy" id="68260"/>
    <lineage>
        <taxon>Bacteria</taxon>
        <taxon>Bacillati</taxon>
        <taxon>Actinomycetota</taxon>
        <taxon>Actinomycetes</taxon>
        <taxon>Kitasatosporales</taxon>
        <taxon>Streptomycetaceae</taxon>
        <taxon>Streptomyces</taxon>
    </lineage>
</organism>
<evidence type="ECO:0000256" key="1">
    <source>
        <dbReference type="ARBA" id="ARBA00001974"/>
    </source>
</evidence>
<dbReference type="GO" id="GO:0008115">
    <property type="term" value="F:sarcosine oxidase activity"/>
    <property type="evidence" value="ECO:0007669"/>
    <property type="project" value="TreeGrafter"/>
</dbReference>
<dbReference type="InterPro" id="IPR036188">
    <property type="entry name" value="FAD/NAD-bd_sf"/>
</dbReference>
<dbReference type="SUPFAM" id="SSF51905">
    <property type="entry name" value="FAD/NAD(P)-binding domain"/>
    <property type="match status" value="1"/>
</dbReference>
<dbReference type="Pfam" id="PF01266">
    <property type="entry name" value="DAO"/>
    <property type="match status" value="1"/>
</dbReference>
<dbReference type="PANTHER" id="PTHR10961">
    <property type="entry name" value="PEROXISOMAL SARCOSINE OXIDASE"/>
    <property type="match status" value="1"/>
</dbReference>
<dbReference type="EMBL" id="HM436809">
    <property type="protein sequence ID" value="AEF33077.1"/>
    <property type="molecule type" value="Genomic_DNA"/>
</dbReference>
<accession>F6K7G5</accession>
<dbReference type="InterPro" id="IPR006076">
    <property type="entry name" value="FAD-dep_OxRdtase"/>
</dbReference>
<evidence type="ECO:0000256" key="3">
    <source>
        <dbReference type="ARBA" id="ARBA00022827"/>
    </source>
</evidence>
<proteinExistence type="predicted"/>
<evidence type="ECO:0000256" key="2">
    <source>
        <dbReference type="ARBA" id="ARBA00022630"/>
    </source>
</evidence>
<dbReference type="AlphaFoldDB" id="F6K7G5"/>
<dbReference type="PANTHER" id="PTHR10961:SF7">
    <property type="entry name" value="FAD DEPENDENT OXIDOREDUCTASE DOMAIN-CONTAINING PROTEIN"/>
    <property type="match status" value="1"/>
</dbReference>
<gene>
    <name evidence="6" type="primary">pyrD</name>
</gene>
<protein>
    <submittedName>
        <fullName evidence="6">Sarcosine oxidase</fullName>
    </submittedName>
</protein>
<dbReference type="GO" id="GO:0050660">
    <property type="term" value="F:flavin adenine dinucleotide binding"/>
    <property type="evidence" value="ECO:0007669"/>
    <property type="project" value="InterPro"/>
</dbReference>
<dbReference type="NCBIfam" id="NF008425">
    <property type="entry name" value="PRK11259.1"/>
    <property type="match status" value="1"/>
</dbReference>
<evidence type="ECO:0000313" key="6">
    <source>
        <dbReference type="EMBL" id="AEF33077.1"/>
    </source>
</evidence>
<dbReference type="Gene3D" id="3.50.50.60">
    <property type="entry name" value="FAD/NAD(P)-binding domain"/>
    <property type="match status" value="1"/>
</dbReference>
<keyword evidence="3" id="KW-0274">FAD</keyword>
<sequence>MTRTPDAEVAVVGLGAWGSSALWQLASRGVRVLGFERYGLGHPFGASHGGTRMFRVTCLEHPGLVPLAKRSRELWQQLETVTGRTLFDRVGAVLMGPADGHIAGGSLRAAREHDLPVDTLTADELRRWLPQHAAFQDGDIGVREPEAGLIRPEEAVRAAVGAAAARGARVFTDTRVTAVELTGDGAVVRTPARTFRVGQVVVTAGPWLDTLVPGLPLETVRVPQTWFRPVADPAPFTLDRLPPFMRELGGRGAVWGHGSRGGPDVKLGLEDGGSAFRVTRADDCDRGVTPQDWTAVAGLLAEAVPGMGAVPSRTEVGMFSRTPDKQFLIGRPHGDPRLVIGGGCNFHGFKHSTGIGEALADIVLGRPTSCPLDFTDPNRFL</sequence>
<evidence type="ECO:0000256" key="4">
    <source>
        <dbReference type="ARBA" id="ARBA00023002"/>
    </source>
</evidence>